<evidence type="ECO:0000313" key="1">
    <source>
        <dbReference type="EMBL" id="KAJ8976086.1"/>
    </source>
</evidence>
<name>A0ABQ9JD20_9CUCU</name>
<evidence type="ECO:0000313" key="2">
    <source>
        <dbReference type="Proteomes" id="UP001162164"/>
    </source>
</evidence>
<protein>
    <submittedName>
        <fullName evidence="1">Uncharacterized protein</fullName>
    </submittedName>
</protein>
<sequence length="144" mass="15926">MACACAKGISEHAIVEIVSVDDSAIRFYLHQIMLKNKNIEYEHLLKQNTMGHGGWKSSSVAEDLEDSLENKKRIACQILPNNCPSSNNSEMEHIHSISSTASRLTLTISSCEVASSQEINIINCSNCIINIHISKSHNHSNSFD</sequence>
<organism evidence="1 2">
    <name type="scientific">Molorchus minor</name>
    <dbReference type="NCBI Taxonomy" id="1323400"/>
    <lineage>
        <taxon>Eukaryota</taxon>
        <taxon>Metazoa</taxon>
        <taxon>Ecdysozoa</taxon>
        <taxon>Arthropoda</taxon>
        <taxon>Hexapoda</taxon>
        <taxon>Insecta</taxon>
        <taxon>Pterygota</taxon>
        <taxon>Neoptera</taxon>
        <taxon>Endopterygota</taxon>
        <taxon>Coleoptera</taxon>
        <taxon>Polyphaga</taxon>
        <taxon>Cucujiformia</taxon>
        <taxon>Chrysomeloidea</taxon>
        <taxon>Cerambycidae</taxon>
        <taxon>Lamiinae</taxon>
        <taxon>Monochamini</taxon>
        <taxon>Molorchus</taxon>
    </lineage>
</organism>
<keyword evidence="2" id="KW-1185">Reference proteome</keyword>
<gene>
    <name evidence="1" type="ORF">NQ317_017884</name>
</gene>
<comment type="caution">
    <text evidence="1">The sequence shown here is derived from an EMBL/GenBank/DDBJ whole genome shotgun (WGS) entry which is preliminary data.</text>
</comment>
<feature type="non-terminal residue" evidence="1">
    <location>
        <position position="144"/>
    </location>
</feature>
<dbReference type="EMBL" id="JAPWTJ010000727">
    <property type="protein sequence ID" value="KAJ8976086.1"/>
    <property type="molecule type" value="Genomic_DNA"/>
</dbReference>
<reference evidence="1" key="1">
    <citation type="journal article" date="2023" name="Insect Mol. Biol.">
        <title>Genome sequencing provides insights into the evolution of gene families encoding plant cell wall-degrading enzymes in longhorned beetles.</title>
        <authorList>
            <person name="Shin N.R."/>
            <person name="Okamura Y."/>
            <person name="Kirsch R."/>
            <person name="Pauchet Y."/>
        </authorList>
    </citation>
    <scope>NUCLEOTIDE SEQUENCE</scope>
    <source>
        <strain evidence="1">MMC_N1</strain>
    </source>
</reference>
<accession>A0ABQ9JD20</accession>
<proteinExistence type="predicted"/>
<dbReference type="Proteomes" id="UP001162164">
    <property type="component" value="Unassembled WGS sequence"/>
</dbReference>